<dbReference type="Gene3D" id="3.40.50.2300">
    <property type="match status" value="2"/>
</dbReference>
<evidence type="ECO:0000313" key="1">
    <source>
        <dbReference type="EMBL" id="GAH69953.1"/>
    </source>
</evidence>
<dbReference type="InterPro" id="IPR028082">
    <property type="entry name" value="Peripla_BP_I"/>
</dbReference>
<reference evidence="1" key="1">
    <citation type="journal article" date="2014" name="Front. Microbiol.">
        <title>High frequency of phylogenetically diverse reductive dehalogenase-homologous genes in deep subseafloor sedimentary metagenomes.</title>
        <authorList>
            <person name="Kawai M."/>
            <person name="Futagami T."/>
            <person name="Toyoda A."/>
            <person name="Takaki Y."/>
            <person name="Nishi S."/>
            <person name="Hori S."/>
            <person name="Arai W."/>
            <person name="Tsubouchi T."/>
            <person name="Morono Y."/>
            <person name="Uchiyama I."/>
            <person name="Ito T."/>
            <person name="Fujiyama A."/>
            <person name="Inagaki F."/>
            <person name="Takami H."/>
        </authorList>
    </citation>
    <scope>NUCLEOTIDE SEQUENCE</scope>
    <source>
        <strain evidence="1">Expedition CK06-06</strain>
    </source>
</reference>
<name>X1JJQ4_9ZZZZ</name>
<sequence>RDLQLLEAGELEAHGIVDLGKIRYAPESVEFSNYLDLANGILEEAVAEYGRNKVGFQYMSFMESRTMQAQAVDYPYVQGSIWMGTEANGRGERMIDETGELCVQTRHFSSLMGVDEGSYLWKDFEKRYYAATQYMPSFYSTCAYDGAQMLQKAILETGSMQASDIANVIIDVSSTHHGLGSWCQLTPEGDRAAQIFDIWGYVEQDDGTIWFQKWGKYDGRIIQVTWDDAKLIAAGVNAPRVTD</sequence>
<dbReference type="SUPFAM" id="SSF53822">
    <property type="entry name" value="Periplasmic binding protein-like I"/>
    <property type="match status" value="1"/>
</dbReference>
<comment type="caution">
    <text evidence="1">The sequence shown here is derived from an EMBL/GenBank/DDBJ whole genome shotgun (WGS) entry which is preliminary data.</text>
</comment>
<evidence type="ECO:0008006" key="2">
    <source>
        <dbReference type="Google" id="ProtNLM"/>
    </source>
</evidence>
<gene>
    <name evidence="1" type="ORF">S03H2_49128</name>
</gene>
<feature type="non-terminal residue" evidence="1">
    <location>
        <position position="1"/>
    </location>
</feature>
<protein>
    <recommendedName>
        <fullName evidence="2">Leucine-binding protein domain-containing protein</fullName>
    </recommendedName>
</protein>
<dbReference type="InterPro" id="IPR051010">
    <property type="entry name" value="BCAA_transport"/>
</dbReference>
<accession>X1JJQ4</accession>
<dbReference type="EMBL" id="BARU01031024">
    <property type="protein sequence ID" value="GAH69953.1"/>
    <property type="molecule type" value="Genomic_DNA"/>
</dbReference>
<dbReference type="PANTHER" id="PTHR30483:SF40">
    <property type="entry name" value="HISTIDINE KINASE"/>
    <property type="match status" value="1"/>
</dbReference>
<dbReference type="AlphaFoldDB" id="X1JJQ4"/>
<proteinExistence type="predicted"/>
<organism evidence="1">
    <name type="scientific">marine sediment metagenome</name>
    <dbReference type="NCBI Taxonomy" id="412755"/>
    <lineage>
        <taxon>unclassified sequences</taxon>
        <taxon>metagenomes</taxon>
        <taxon>ecological metagenomes</taxon>
    </lineage>
</organism>
<dbReference type="PANTHER" id="PTHR30483">
    <property type="entry name" value="LEUCINE-SPECIFIC-BINDING PROTEIN"/>
    <property type="match status" value="1"/>
</dbReference>